<gene>
    <name evidence="1" type="ORF">KMZ29_23465</name>
</gene>
<evidence type="ECO:0000313" key="1">
    <source>
        <dbReference type="EMBL" id="QWG12620.1"/>
    </source>
</evidence>
<dbReference type="InterPro" id="IPR006311">
    <property type="entry name" value="TAT_signal"/>
</dbReference>
<proteinExistence type="predicted"/>
<dbReference type="EMBL" id="CP076134">
    <property type="protein sequence ID" value="QWG12620.1"/>
    <property type="molecule type" value="Genomic_DNA"/>
</dbReference>
<organism evidence="1 2">
    <name type="scientific">Bradyrhizobium sediminis</name>
    <dbReference type="NCBI Taxonomy" id="2840469"/>
    <lineage>
        <taxon>Bacteria</taxon>
        <taxon>Pseudomonadati</taxon>
        <taxon>Pseudomonadota</taxon>
        <taxon>Alphaproteobacteria</taxon>
        <taxon>Hyphomicrobiales</taxon>
        <taxon>Nitrobacteraceae</taxon>
        <taxon>Bradyrhizobium</taxon>
    </lineage>
</organism>
<sequence length="76" mass="8317">MSKPSDSKAPRKGPSQAAAAVDRRRFFLMGGSAVAAAAVVPLSSEEAAADESQAERVKARYKETDHVKNYYRVNRY</sequence>
<dbReference type="Proteomes" id="UP000680839">
    <property type="component" value="Chromosome"/>
</dbReference>
<dbReference type="RefSeq" id="WP_215621421.1">
    <property type="nucleotide sequence ID" value="NZ_CP076134.1"/>
</dbReference>
<dbReference type="AlphaFoldDB" id="A0A975ND45"/>
<reference evidence="1" key="1">
    <citation type="submission" date="2021-06" db="EMBL/GenBank/DDBJ databases">
        <title>Bradyrhizobium sp. S2-20-1 Genome sequencing.</title>
        <authorList>
            <person name="Jin L."/>
        </authorList>
    </citation>
    <scope>NUCLEOTIDE SEQUENCE</scope>
    <source>
        <strain evidence="1">S2-20-1</strain>
    </source>
</reference>
<evidence type="ECO:0000313" key="2">
    <source>
        <dbReference type="Proteomes" id="UP000680839"/>
    </source>
</evidence>
<protein>
    <recommendedName>
        <fullName evidence="3">Formate dehydrogenase</fullName>
    </recommendedName>
</protein>
<evidence type="ECO:0008006" key="3">
    <source>
        <dbReference type="Google" id="ProtNLM"/>
    </source>
</evidence>
<accession>A0A975ND45</accession>
<dbReference type="PROSITE" id="PS51318">
    <property type="entry name" value="TAT"/>
    <property type="match status" value="1"/>
</dbReference>
<name>A0A975ND45_9BRAD</name>